<keyword evidence="3" id="KW-0804">Transcription</keyword>
<evidence type="ECO:0000313" key="6">
    <source>
        <dbReference type="Proteomes" id="UP000598488"/>
    </source>
</evidence>
<evidence type="ECO:0000313" key="5">
    <source>
        <dbReference type="EMBL" id="MBJ7552474.1"/>
    </source>
</evidence>
<dbReference type="InterPro" id="IPR011991">
    <property type="entry name" value="ArsR-like_HTH"/>
</dbReference>
<evidence type="ECO:0000259" key="4">
    <source>
        <dbReference type="PROSITE" id="PS50987"/>
    </source>
</evidence>
<dbReference type="EMBL" id="JAEMUH010000021">
    <property type="protein sequence ID" value="MBJ7552474.1"/>
    <property type="molecule type" value="Genomic_DNA"/>
</dbReference>
<name>A0ABS0ZFN7_9GAMM</name>
<dbReference type="Gene3D" id="1.10.10.10">
    <property type="entry name" value="Winged helix-like DNA-binding domain superfamily/Winged helix DNA-binding domain"/>
    <property type="match status" value="1"/>
</dbReference>
<dbReference type="InterPro" id="IPR036388">
    <property type="entry name" value="WH-like_DNA-bd_sf"/>
</dbReference>
<accession>A0ABS0ZFN7</accession>
<keyword evidence="6" id="KW-1185">Reference proteome</keyword>
<dbReference type="InterPro" id="IPR001845">
    <property type="entry name" value="HTH_ArsR_DNA-bd_dom"/>
</dbReference>
<gene>
    <name evidence="5" type="ORF">JHD44_17470</name>
</gene>
<dbReference type="SUPFAM" id="SSF46785">
    <property type="entry name" value="Winged helix' DNA-binding domain"/>
    <property type="match status" value="1"/>
</dbReference>
<evidence type="ECO:0000256" key="2">
    <source>
        <dbReference type="ARBA" id="ARBA00023125"/>
    </source>
</evidence>
<dbReference type="InterPro" id="IPR051011">
    <property type="entry name" value="Metal_resp_trans_reg"/>
</dbReference>
<protein>
    <submittedName>
        <fullName evidence="5">Helix-turn-helix transcriptional regulator</fullName>
    </submittedName>
</protein>
<keyword evidence="2" id="KW-0238">DNA-binding</keyword>
<dbReference type="PANTHER" id="PTHR43132">
    <property type="entry name" value="ARSENICAL RESISTANCE OPERON REPRESSOR ARSR-RELATED"/>
    <property type="match status" value="1"/>
</dbReference>
<dbReference type="SMART" id="SM00418">
    <property type="entry name" value="HTH_ARSR"/>
    <property type="match status" value="1"/>
</dbReference>
<sequence>MNIEKAAGQLSELGHVARLNIYKALVKAGHTGLAVSEIQDQLEIPNSTLSHHIARLVKVGLVSQTREGRVLRCHAQYAQLDALISYLQDECCSL</sequence>
<evidence type="ECO:0000256" key="1">
    <source>
        <dbReference type="ARBA" id="ARBA00023015"/>
    </source>
</evidence>
<evidence type="ECO:0000256" key="3">
    <source>
        <dbReference type="ARBA" id="ARBA00023163"/>
    </source>
</evidence>
<dbReference type="NCBIfam" id="NF033788">
    <property type="entry name" value="HTH_metalloreg"/>
    <property type="match status" value="1"/>
</dbReference>
<dbReference type="RefSeq" id="WP_199464019.1">
    <property type="nucleotide sequence ID" value="NZ_JAEMUH010000021.1"/>
</dbReference>
<keyword evidence="1" id="KW-0805">Transcription regulation</keyword>
<dbReference type="CDD" id="cd00090">
    <property type="entry name" value="HTH_ARSR"/>
    <property type="match status" value="1"/>
</dbReference>
<organism evidence="5 6">
    <name type="scientific">Marinomonas ostreistagni</name>
    <dbReference type="NCBI Taxonomy" id="359209"/>
    <lineage>
        <taxon>Bacteria</taxon>
        <taxon>Pseudomonadati</taxon>
        <taxon>Pseudomonadota</taxon>
        <taxon>Gammaproteobacteria</taxon>
        <taxon>Oceanospirillales</taxon>
        <taxon>Oceanospirillaceae</taxon>
        <taxon>Marinomonas</taxon>
    </lineage>
</organism>
<dbReference type="InterPro" id="IPR036390">
    <property type="entry name" value="WH_DNA-bd_sf"/>
</dbReference>
<comment type="caution">
    <text evidence="5">The sequence shown here is derived from an EMBL/GenBank/DDBJ whole genome shotgun (WGS) entry which is preliminary data.</text>
</comment>
<dbReference type="PROSITE" id="PS50987">
    <property type="entry name" value="HTH_ARSR_2"/>
    <property type="match status" value="1"/>
</dbReference>
<reference evidence="5 6" key="1">
    <citation type="submission" date="2020-12" db="EMBL/GenBank/DDBJ databases">
        <title>Comparative genome analysis of fungal antagonists Marinomonas ostreistagni 398 and M. spartinae 468.</title>
        <authorList>
            <person name="Fields J.L."/>
            <person name="Mavrodi O.V."/>
            <person name="Biber P.D."/>
            <person name="Indest K.J."/>
            <person name="Mavrodi D.V."/>
        </authorList>
    </citation>
    <scope>NUCLEOTIDE SEQUENCE [LARGE SCALE GENOMIC DNA]</scope>
    <source>
        <strain evidence="5 6">USM7</strain>
    </source>
</reference>
<dbReference type="Pfam" id="PF12840">
    <property type="entry name" value="HTH_20"/>
    <property type="match status" value="1"/>
</dbReference>
<dbReference type="Proteomes" id="UP000598488">
    <property type="component" value="Unassembled WGS sequence"/>
</dbReference>
<dbReference type="PANTHER" id="PTHR43132:SF2">
    <property type="entry name" value="ARSENICAL RESISTANCE OPERON REPRESSOR ARSR-RELATED"/>
    <property type="match status" value="1"/>
</dbReference>
<proteinExistence type="predicted"/>
<feature type="domain" description="HTH arsR-type" evidence="4">
    <location>
        <begin position="1"/>
        <end position="94"/>
    </location>
</feature>